<organism evidence="1 2">
    <name type="scientific">Oryzias melastigma</name>
    <name type="common">Marine medaka</name>
    <dbReference type="NCBI Taxonomy" id="30732"/>
    <lineage>
        <taxon>Eukaryota</taxon>
        <taxon>Metazoa</taxon>
        <taxon>Chordata</taxon>
        <taxon>Craniata</taxon>
        <taxon>Vertebrata</taxon>
        <taxon>Euteleostomi</taxon>
        <taxon>Actinopterygii</taxon>
        <taxon>Neopterygii</taxon>
        <taxon>Teleostei</taxon>
        <taxon>Neoteleostei</taxon>
        <taxon>Acanthomorphata</taxon>
        <taxon>Ovalentaria</taxon>
        <taxon>Atherinomorphae</taxon>
        <taxon>Beloniformes</taxon>
        <taxon>Adrianichthyidae</taxon>
        <taxon>Oryziinae</taxon>
        <taxon>Oryzias</taxon>
    </lineage>
</organism>
<name>A0A834FJC1_ORYME</name>
<proteinExistence type="predicted"/>
<accession>A0A834FJC1</accession>
<dbReference type="Proteomes" id="UP000646548">
    <property type="component" value="Unassembled WGS sequence"/>
</dbReference>
<dbReference type="AlphaFoldDB" id="A0A834FJC1"/>
<evidence type="ECO:0000313" key="2">
    <source>
        <dbReference type="Proteomes" id="UP000646548"/>
    </source>
</evidence>
<reference evidence="1" key="1">
    <citation type="journal article" name="BMC Genomics">
        <title>Long-read sequencing and de novo genome assembly of marine medaka (Oryzias melastigma).</title>
        <authorList>
            <person name="Liang P."/>
            <person name="Saqib H.S.A."/>
            <person name="Ni X."/>
            <person name="Shen Y."/>
        </authorList>
    </citation>
    <scope>NUCLEOTIDE SEQUENCE</scope>
    <source>
        <strain evidence="1">Bigg-433</strain>
    </source>
</reference>
<feature type="non-terminal residue" evidence="1">
    <location>
        <position position="65"/>
    </location>
</feature>
<gene>
    <name evidence="1" type="ORF">FQA47_021991</name>
</gene>
<sequence>MVCPCINVYGRMQEHRQPEDTDAKSGENLSFKSQAGKVQCLWAGLPIHLRLQPQNYVKNLLEARQ</sequence>
<evidence type="ECO:0000313" key="1">
    <source>
        <dbReference type="EMBL" id="KAF6735263.1"/>
    </source>
</evidence>
<protein>
    <submittedName>
        <fullName evidence="1">Uncharacterized protein</fullName>
    </submittedName>
</protein>
<dbReference type="EMBL" id="WKFB01000113">
    <property type="protein sequence ID" value="KAF6735263.1"/>
    <property type="molecule type" value="Genomic_DNA"/>
</dbReference>
<comment type="caution">
    <text evidence="1">The sequence shown here is derived from an EMBL/GenBank/DDBJ whole genome shotgun (WGS) entry which is preliminary data.</text>
</comment>